<name>A0A8J3H2G9_9RHOB</name>
<keyword evidence="2" id="KW-1185">Reference proteome</keyword>
<dbReference type="Proteomes" id="UP000626220">
    <property type="component" value="Unassembled WGS sequence"/>
</dbReference>
<dbReference type="AlphaFoldDB" id="A0A8J3H2G9"/>
<dbReference type="EMBL" id="BNCJ01000027">
    <property type="protein sequence ID" value="GHF71211.1"/>
    <property type="molecule type" value="Genomic_DNA"/>
</dbReference>
<comment type="caution">
    <text evidence="1">The sequence shown here is derived from an EMBL/GenBank/DDBJ whole genome shotgun (WGS) entry which is preliminary data.</text>
</comment>
<organism evidence="1 2">
    <name type="scientific">Seohaeicola zhoushanensis</name>
    <dbReference type="NCBI Taxonomy" id="1569283"/>
    <lineage>
        <taxon>Bacteria</taxon>
        <taxon>Pseudomonadati</taxon>
        <taxon>Pseudomonadota</taxon>
        <taxon>Alphaproteobacteria</taxon>
        <taxon>Rhodobacterales</taxon>
        <taxon>Roseobacteraceae</taxon>
        <taxon>Seohaeicola</taxon>
    </lineage>
</organism>
<evidence type="ECO:0000313" key="2">
    <source>
        <dbReference type="Proteomes" id="UP000626220"/>
    </source>
</evidence>
<proteinExistence type="predicted"/>
<dbReference type="RefSeq" id="WP_189682641.1">
    <property type="nucleotide sequence ID" value="NZ_BNCJ01000027.1"/>
</dbReference>
<protein>
    <submittedName>
        <fullName evidence="1">Uncharacterized protein</fullName>
    </submittedName>
</protein>
<sequence>MSFFPSDLDRAGAILGALDLCEIDTVDGPARFMIGADGVFIDVLGRQWYGSQLASVSSLESAIGGKAPEGSITLSFFQDPNAVDLVAQVRALGLDYVRDRDVTFFIQPIGSHAEFYAPTRAPIQWLRRTARSLTFSASGAQDRSITLAFEAWSENRRAARRIVLNTEGHAKLIGQPNPSLEFIPTSDFEEEKLFG</sequence>
<accession>A0A8J3H2G9</accession>
<gene>
    <name evidence="1" type="ORF">GCM10017056_47660</name>
</gene>
<reference evidence="1" key="1">
    <citation type="journal article" date="2014" name="Int. J. Syst. Evol. Microbiol.">
        <title>Complete genome sequence of Corynebacterium casei LMG S-19264T (=DSM 44701T), isolated from a smear-ripened cheese.</title>
        <authorList>
            <consortium name="US DOE Joint Genome Institute (JGI-PGF)"/>
            <person name="Walter F."/>
            <person name="Albersmeier A."/>
            <person name="Kalinowski J."/>
            <person name="Ruckert C."/>
        </authorList>
    </citation>
    <scope>NUCLEOTIDE SEQUENCE</scope>
    <source>
        <strain evidence="1">KCTC 42650</strain>
    </source>
</reference>
<evidence type="ECO:0000313" key="1">
    <source>
        <dbReference type="EMBL" id="GHF71211.1"/>
    </source>
</evidence>
<reference evidence="1" key="2">
    <citation type="submission" date="2020-09" db="EMBL/GenBank/DDBJ databases">
        <authorList>
            <person name="Sun Q."/>
            <person name="Kim S."/>
        </authorList>
    </citation>
    <scope>NUCLEOTIDE SEQUENCE</scope>
    <source>
        <strain evidence="1">KCTC 42650</strain>
    </source>
</reference>